<organism evidence="2 3">
    <name type="scientific">Prorocentrum cordatum</name>
    <dbReference type="NCBI Taxonomy" id="2364126"/>
    <lineage>
        <taxon>Eukaryota</taxon>
        <taxon>Sar</taxon>
        <taxon>Alveolata</taxon>
        <taxon>Dinophyceae</taxon>
        <taxon>Prorocentrales</taxon>
        <taxon>Prorocentraceae</taxon>
        <taxon>Prorocentrum</taxon>
    </lineage>
</organism>
<dbReference type="Proteomes" id="UP001189429">
    <property type="component" value="Unassembled WGS sequence"/>
</dbReference>
<proteinExistence type="predicted"/>
<protein>
    <submittedName>
        <fullName evidence="2">Uncharacterized protein</fullName>
    </submittedName>
</protein>
<comment type="caution">
    <text evidence="2">The sequence shown here is derived from an EMBL/GenBank/DDBJ whole genome shotgun (WGS) entry which is preliminary data.</text>
</comment>
<evidence type="ECO:0000313" key="3">
    <source>
        <dbReference type="Proteomes" id="UP001189429"/>
    </source>
</evidence>
<dbReference type="EMBL" id="CAUYUJ010008890">
    <property type="protein sequence ID" value="CAK0825256.1"/>
    <property type="molecule type" value="Genomic_DNA"/>
</dbReference>
<feature type="region of interest" description="Disordered" evidence="1">
    <location>
        <begin position="1"/>
        <end position="64"/>
    </location>
</feature>
<keyword evidence="3" id="KW-1185">Reference proteome</keyword>
<evidence type="ECO:0000256" key="1">
    <source>
        <dbReference type="SAM" id="MobiDB-lite"/>
    </source>
</evidence>
<name>A0ABN9S2H5_9DINO</name>
<accession>A0ABN9S2H5</accession>
<feature type="compositionally biased region" description="Low complexity" evidence="1">
    <location>
        <begin position="15"/>
        <end position="27"/>
    </location>
</feature>
<evidence type="ECO:0000313" key="2">
    <source>
        <dbReference type="EMBL" id="CAK0825256.1"/>
    </source>
</evidence>
<gene>
    <name evidence="2" type="ORF">PCOR1329_LOCUS25422</name>
</gene>
<sequence length="191" mass="19051">MAPLDHASVAKRCRAASPAPRKAALAAGGNDENRTHNALRAGTSEAAKPKVAEPQRQPRTRSTELCGPGLASGFWPGLLKLVSATLAVVCALAVARLACEGPACRAAAAEAAAASQERLLAARAAASVLAAAAVDVGAGRLTRAPGAAGAVLAGAALAVRQRHRAAAALQAAARRLRALAGRLRSVGGRGR</sequence>
<reference evidence="2" key="1">
    <citation type="submission" date="2023-10" db="EMBL/GenBank/DDBJ databases">
        <authorList>
            <person name="Chen Y."/>
            <person name="Shah S."/>
            <person name="Dougan E. K."/>
            <person name="Thang M."/>
            <person name="Chan C."/>
        </authorList>
    </citation>
    <scope>NUCLEOTIDE SEQUENCE [LARGE SCALE GENOMIC DNA]</scope>
</reference>